<sequence>MNPLFKTVASSHISISQLMLPSHSNFSGKIHGGYILSLLDQIAFACASKFSGNYCVTASVDTVNFLKPIEVGELVTMRASVNYVGKSSMIIGIRVEAENIQTGAIKHCNSSYFTMVAKDKEGLNIPVPGLILSHKNDIRRFINCIKQIGLKKEQNLHEEAFDYNSKESIESLKNYNVQIESSLQ</sequence>
<dbReference type="InterPro" id="IPR006683">
    <property type="entry name" value="Thioestr_dom"/>
</dbReference>
<proteinExistence type="inferred from homology"/>
<evidence type="ECO:0000256" key="1">
    <source>
        <dbReference type="ARBA" id="ARBA00010458"/>
    </source>
</evidence>
<organism evidence="5 6">
    <name type="scientific">Flavobacterium pygoscelis</name>
    <dbReference type="NCBI Taxonomy" id="2893176"/>
    <lineage>
        <taxon>Bacteria</taxon>
        <taxon>Pseudomonadati</taxon>
        <taxon>Bacteroidota</taxon>
        <taxon>Flavobacteriia</taxon>
        <taxon>Flavobacteriales</taxon>
        <taxon>Flavobacteriaceae</taxon>
        <taxon>Flavobacterium</taxon>
    </lineage>
</organism>
<dbReference type="SUPFAM" id="SSF54637">
    <property type="entry name" value="Thioesterase/thiol ester dehydrase-isomerase"/>
    <property type="match status" value="1"/>
</dbReference>
<evidence type="ECO:0000313" key="6">
    <source>
        <dbReference type="Proteomes" id="UP001139260"/>
    </source>
</evidence>
<dbReference type="CDD" id="cd03442">
    <property type="entry name" value="BFIT_BACH"/>
    <property type="match status" value="1"/>
</dbReference>
<evidence type="ECO:0000313" key="5">
    <source>
        <dbReference type="EMBL" id="MCK8141177.1"/>
    </source>
</evidence>
<dbReference type="PANTHER" id="PTHR11049">
    <property type="entry name" value="ACYL COENZYME A THIOESTER HYDROLASE"/>
    <property type="match status" value="1"/>
</dbReference>
<dbReference type="GO" id="GO:0006637">
    <property type="term" value="P:acyl-CoA metabolic process"/>
    <property type="evidence" value="ECO:0007669"/>
    <property type="project" value="TreeGrafter"/>
</dbReference>
<gene>
    <name evidence="5" type="ORF">MW871_04660</name>
</gene>
<evidence type="ECO:0000259" key="4">
    <source>
        <dbReference type="PROSITE" id="PS51770"/>
    </source>
</evidence>
<dbReference type="Pfam" id="PF03061">
    <property type="entry name" value="4HBT"/>
    <property type="match status" value="1"/>
</dbReference>
<dbReference type="InterPro" id="IPR040170">
    <property type="entry name" value="Cytosol_ACT"/>
</dbReference>
<accession>A0A9X1XWT0</accession>
<reference evidence="5" key="1">
    <citation type="submission" date="2022-04" db="EMBL/GenBank/DDBJ databases">
        <title>Flavobacterium pygoscelis sp. nov. isolated from Chinstrap chick (Pygoscelis antarcticus).</title>
        <authorList>
            <person name="Irgang R."/>
            <person name="Poblete-Morales M."/>
            <person name="Avendano-Herrera R."/>
        </authorList>
    </citation>
    <scope>NUCLEOTIDE SEQUENCE</scope>
    <source>
        <strain evidence="5">I-SCBP12n</strain>
    </source>
</reference>
<protein>
    <submittedName>
        <fullName evidence="5">Acyl-CoA thioesterase</fullName>
    </submittedName>
</protein>
<dbReference type="InterPro" id="IPR033120">
    <property type="entry name" value="HOTDOG_ACOT"/>
</dbReference>
<dbReference type="PANTHER" id="PTHR11049:SF16">
    <property type="entry name" value="PROTEIN VDLD"/>
    <property type="match status" value="1"/>
</dbReference>
<dbReference type="EMBL" id="JALNUB010000003">
    <property type="protein sequence ID" value="MCK8141177.1"/>
    <property type="molecule type" value="Genomic_DNA"/>
</dbReference>
<comment type="similarity">
    <text evidence="1">Belongs to the acyl coenzyme A hydrolase family.</text>
</comment>
<keyword evidence="6" id="KW-1185">Reference proteome</keyword>
<dbReference type="InterPro" id="IPR029069">
    <property type="entry name" value="HotDog_dom_sf"/>
</dbReference>
<dbReference type="RefSeq" id="WP_210645778.1">
    <property type="nucleotide sequence ID" value="NZ_JALNUB010000003.1"/>
</dbReference>
<dbReference type="GO" id="GO:0005829">
    <property type="term" value="C:cytosol"/>
    <property type="evidence" value="ECO:0007669"/>
    <property type="project" value="TreeGrafter"/>
</dbReference>
<comment type="caution">
    <text evidence="5">The sequence shown here is derived from an EMBL/GenBank/DDBJ whole genome shotgun (WGS) entry which is preliminary data.</text>
</comment>
<dbReference type="AlphaFoldDB" id="A0A9X1XWT0"/>
<dbReference type="Gene3D" id="3.10.129.10">
    <property type="entry name" value="Hotdog Thioesterase"/>
    <property type="match status" value="1"/>
</dbReference>
<dbReference type="PROSITE" id="PS51770">
    <property type="entry name" value="HOTDOG_ACOT"/>
    <property type="match status" value="1"/>
</dbReference>
<evidence type="ECO:0000256" key="3">
    <source>
        <dbReference type="PROSITE-ProRule" id="PRU01106"/>
    </source>
</evidence>
<dbReference type="GO" id="GO:0052816">
    <property type="term" value="F:long-chain fatty acyl-CoA hydrolase activity"/>
    <property type="evidence" value="ECO:0007669"/>
    <property type="project" value="TreeGrafter"/>
</dbReference>
<name>A0A9X1XWT0_9FLAO</name>
<feature type="domain" description="HotDog ACOT-type" evidence="4">
    <location>
        <begin position="9"/>
        <end position="121"/>
    </location>
</feature>
<keyword evidence="2 3" id="KW-0378">Hydrolase</keyword>
<dbReference type="Proteomes" id="UP001139260">
    <property type="component" value="Unassembled WGS sequence"/>
</dbReference>
<evidence type="ECO:0000256" key="2">
    <source>
        <dbReference type="ARBA" id="ARBA00022801"/>
    </source>
</evidence>